<dbReference type="InterPro" id="IPR004147">
    <property type="entry name" value="ABC1_dom"/>
</dbReference>
<evidence type="ECO:0000313" key="7">
    <source>
        <dbReference type="EMBL" id="CAE0043639.1"/>
    </source>
</evidence>
<name>A0A7S2ZL46_9RHOD</name>
<feature type="domain" description="ABC1 atypical kinase-like" evidence="2">
    <location>
        <begin position="113"/>
        <end position="360"/>
    </location>
</feature>
<evidence type="ECO:0000259" key="2">
    <source>
        <dbReference type="Pfam" id="PF03109"/>
    </source>
</evidence>
<evidence type="ECO:0000313" key="6">
    <source>
        <dbReference type="EMBL" id="CAE0043621.1"/>
    </source>
</evidence>
<dbReference type="InterPro" id="IPR045307">
    <property type="entry name" value="ADCK1_dom"/>
</dbReference>
<dbReference type="InterPro" id="IPR051130">
    <property type="entry name" value="Mito_struct-func_regulator"/>
</dbReference>
<dbReference type="EMBL" id="HBHW01015115">
    <property type="protein sequence ID" value="CAE0043639.1"/>
    <property type="molecule type" value="Transcribed_RNA"/>
</dbReference>
<dbReference type="GO" id="GO:0007005">
    <property type="term" value="P:mitochondrion organization"/>
    <property type="evidence" value="ECO:0007669"/>
    <property type="project" value="TreeGrafter"/>
</dbReference>
<reference evidence="4" key="1">
    <citation type="submission" date="2021-01" db="EMBL/GenBank/DDBJ databases">
        <authorList>
            <person name="Corre E."/>
            <person name="Pelletier E."/>
            <person name="Niang G."/>
            <person name="Scheremetjew M."/>
            <person name="Finn R."/>
            <person name="Kale V."/>
            <person name="Holt S."/>
            <person name="Cochrane G."/>
            <person name="Meng A."/>
            <person name="Brown T."/>
            <person name="Cohen L."/>
        </authorList>
    </citation>
    <scope>NUCLEOTIDE SEQUENCE</scope>
    <source>
        <strain evidence="4">CCMP 769</strain>
    </source>
</reference>
<dbReference type="PANTHER" id="PTHR43173:SF19">
    <property type="entry name" value="AARF DOMAIN-CONTAINING PROTEIN KINASE 1"/>
    <property type="match status" value="1"/>
</dbReference>
<dbReference type="Pfam" id="PF03109">
    <property type="entry name" value="ABC1"/>
    <property type="match status" value="1"/>
</dbReference>
<protein>
    <recommendedName>
        <fullName evidence="2">ABC1 atypical kinase-like domain-containing protein</fullName>
    </recommendedName>
</protein>
<evidence type="ECO:0000256" key="1">
    <source>
        <dbReference type="ARBA" id="ARBA00009670"/>
    </source>
</evidence>
<dbReference type="SUPFAM" id="SSF56112">
    <property type="entry name" value="Protein kinase-like (PK-like)"/>
    <property type="match status" value="1"/>
</dbReference>
<dbReference type="GO" id="GO:0055088">
    <property type="term" value="P:lipid homeostasis"/>
    <property type="evidence" value="ECO:0007669"/>
    <property type="project" value="TreeGrafter"/>
</dbReference>
<organism evidence="4">
    <name type="scientific">Rhodosorus marinus</name>
    <dbReference type="NCBI Taxonomy" id="101924"/>
    <lineage>
        <taxon>Eukaryota</taxon>
        <taxon>Rhodophyta</taxon>
        <taxon>Stylonematophyceae</taxon>
        <taxon>Stylonematales</taxon>
        <taxon>Stylonemataceae</taxon>
        <taxon>Rhodosorus</taxon>
    </lineage>
</organism>
<dbReference type="InterPro" id="IPR011009">
    <property type="entry name" value="Kinase-like_dom_sf"/>
</dbReference>
<dbReference type="EMBL" id="HBHW01014992">
    <property type="protein sequence ID" value="CAE0043602.1"/>
    <property type="molecule type" value="Transcribed_RNA"/>
</dbReference>
<dbReference type="EMBL" id="HBHW01014981">
    <property type="protein sequence ID" value="CAE0043592.1"/>
    <property type="molecule type" value="Transcribed_RNA"/>
</dbReference>
<dbReference type="EMBL" id="HBHW01015059">
    <property type="protein sequence ID" value="CAE0043621.1"/>
    <property type="molecule type" value="Transcribed_RNA"/>
</dbReference>
<comment type="similarity">
    <text evidence="1">Belongs to the protein kinase superfamily. ADCK protein kinase family.</text>
</comment>
<dbReference type="CDD" id="cd13969">
    <property type="entry name" value="ADCK1-like"/>
    <property type="match status" value="1"/>
</dbReference>
<dbReference type="PANTHER" id="PTHR43173">
    <property type="entry name" value="ABC1 FAMILY PROTEIN"/>
    <property type="match status" value="1"/>
</dbReference>
<evidence type="ECO:0000313" key="3">
    <source>
        <dbReference type="EMBL" id="CAE0043592.1"/>
    </source>
</evidence>
<accession>A0A7S2ZL46</accession>
<proteinExistence type="inferred from homology"/>
<gene>
    <name evidence="3" type="ORF">RMAR00112_LOCUS11565</name>
    <name evidence="4" type="ORF">RMAR00112_LOCUS11575</name>
    <name evidence="5" type="ORF">RMAR00112_LOCUS11591</name>
    <name evidence="6" type="ORF">RMAR00112_LOCUS11594</name>
    <name evidence="7" type="ORF">RMAR00112_LOCUS11612</name>
</gene>
<evidence type="ECO:0000313" key="4">
    <source>
        <dbReference type="EMBL" id="CAE0043602.1"/>
    </source>
</evidence>
<dbReference type="GO" id="GO:0005743">
    <property type="term" value="C:mitochondrial inner membrane"/>
    <property type="evidence" value="ECO:0007669"/>
    <property type="project" value="TreeGrafter"/>
</dbReference>
<dbReference type="AlphaFoldDB" id="A0A7S2ZL46"/>
<sequence length="543" mass="61182">MKGVRWRLAGSLAIAGGLIGSNDLIRNDGNGISGFVRLSRSVLVASQVAADYKLNQYREGDPDILRNLSHERGARRLLELCEKNGGLYIKFGQHLAQLDHVIPAQYCRTLSPLLDACQPRSIDQVRQVFRREFGADVDSIFSSFSEEPIAVASLAQVHSAVRKDSNQKVAVKVQHLGLQEASKADIFTVTSLVSLAYHLFPNFDFRWLAEETAENLPKELDFVLEGKNLERCRVNLGGSTEIVTPDVHWDWTTCSVLTMSFEEGDQILMVDKIVEMGLDPRDVSRIISRTFADQIFKHGFLHCDPHGGNVLVRRHPERPNKPQVVLLDHGLYKELGYRFRIDYAHLWHGLMTRNESEVQSSAVGLGADVNSFRLLAAMLTLKSWNQIVGVDEEESKLAFDRLEMKHGTDNSEELRRYVEQYFPEISELLSSMPRELLLVMKTNDNLRSIDRALGAPLNTLTITAETICRVLEEERLSNLEPGDWMSTLQARSRTLNMHIRIFAFQLLVAYSRLVRTLSSLFSQQKDTSDATINSSGPLTSTAD</sequence>
<evidence type="ECO:0000313" key="5">
    <source>
        <dbReference type="EMBL" id="CAE0043618.1"/>
    </source>
</evidence>
<dbReference type="EMBL" id="HBHW01015048">
    <property type="protein sequence ID" value="CAE0043618.1"/>
    <property type="molecule type" value="Transcribed_RNA"/>
</dbReference>